<accession>A0A2H0WS49</accession>
<evidence type="ECO:0000256" key="3">
    <source>
        <dbReference type="ARBA" id="ARBA00022679"/>
    </source>
</evidence>
<keyword evidence="3" id="KW-0808">Transferase</keyword>
<evidence type="ECO:0008006" key="6">
    <source>
        <dbReference type="Google" id="ProtNLM"/>
    </source>
</evidence>
<dbReference type="PANTHER" id="PTHR43179">
    <property type="entry name" value="RHAMNOSYLTRANSFERASE WBBL"/>
    <property type="match status" value="1"/>
</dbReference>
<comment type="caution">
    <text evidence="4">The sequence shown here is derived from an EMBL/GenBank/DDBJ whole genome shotgun (WGS) entry which is preliminary data.</text>
</comment>
<dbReference type="Proteomes" id="UP000231198">
    <property type="component" value="Unassembled WGS sequence"/>
</dbReference>
<dbReference type="Gene3D" id="3.90.550.10">
    <property type="entry name" value="Spore Coat Polysaccharide Biosynthesis Protein SpsA, Chain A"/>
    <property type="match status" value="1"/>
</dbReference>
<organism evidence="4 5">
    <name type="scientific">Candidatus Roizmanbacteria bacterium CG09_land_8_20_14_0_10_41_9</name>
    <dbReference type="NCBI Taxonomy" id="1974850"/>
    <lineage>
        <taxon>Bacteria</taxon>
        <taxon>Candidatus Roizmaniibacteriota</taxon>
    </lineage>
</organism>
<comment type="similarity">
    <text evidence="1">Belongs to the glycosyltransferase 2 family.</text>
</comment>
<evidence type="ECO:0000313" key="4">
    <source>
        <dbReference type="EMBL" id="PIS15451.1"/>
    </source>
</evidence>
<gene>
    <name evidence="4" type="ORF">COT62_03655</name>
</gene>
<reference evidence="5" key="1">
    <citation type="submission" date="2017-09" db="EMBL/GenBank/DDBJ databases">
        <title>Depth-based differentiation of microbial function through sediment-hosted aquifers and enrichment of novel symbionts in the deep terrestrial subsurface.</title>
        <authorList>
            <person name="Probst A.J."/>
            <person name="Ladd B."/>
            <person name="Jarett J.K."/>
            <person name="Geller-Mcgrath D.E."/>
            <person name="Sieber C.M.K."/>
            <person name="Emerson J.B."/>
            <person name="Anantharaman K."/>
            <person name="Thomas B.C."/>
            <person name="Malmstrom R."/>
            <person name="Stieglmeier M."/>
            <person name="Klingl A."/>
            <person name="Woyke T."/>
            <person name="Ryan C.M."/>
            <person name="Banfield J.F."/>
        </authorList>
    </citation>
    <scope>NUCLEOTIDE SEQUENCE [LARGE SCALE GENOMIC DNA]</scope>
</reference>
<keyword evidence="2" id="KW-0328">Glycosyltransferase</keyword>
<dbReference type="AlphaFoldDB" id="A0A2H0WS49"/>
<evidence type="ECO:0000256" key="2">
    <source>
        <dbReference type="ARBA" id="ARBA00022676"/>
    </source>
</evidence>
<dbReference type="InterPro" id="IPR029044">
    <property type="entry name" value="Nucleotide-diphossugar_trans"/>
</dbReference>
<name>A0A2H0WS49_9BACT</name>
<dbReference type="GO" id="GO:0016757">
    <property type="term" value="F:glycosyltransferase activity"/>
    <property type="evidence" value="ECO:0007669"/>
    <property type="project" value="UniProtKB-KW"/>
</dbReference>
<evidence type="ECO:0000256" key="1">
    <source>
        <dbReference type="ARBA" id="ARBA00006739"/>
    </source>
</evidence>
<dbReference type="EMBL" id="PEZG01000078">
    <property type="protein sequence ID" value="PIS15451.1"/>
    <property type="molecule type" value="Genomic_DNA"/>
</dbReference>
<sequence length="231" mass="27349">MLAFIIVTYKTPRSEVARLKREIASIGFQNYKVYVIDNSTNNRGFAAGMNEGIQKGLRDEADLFINISPDISFKNLTEKRIQEVTARFDIAGFAMRQEGMIYYGGEIDKWRMSGGLIRKKPKKRFAEVDFASGPFMMIKRKVIEKIGLWDESYFMYYEDVDFCYRARRAGFTVGTDTGYIFDHFEISKNNPEKEKWLAKNRWKFFWRYGNWKQKVHEILRFPKTLKERTII</sequence>
<dbReference type="SUPFAM" id="SSF53448">
    <property type="entry name" value="Nucleotide-diphospho-sugar transferases"/>
    <property type="match status" value="1"/>
</dbReference>
<proteinExistence type="inferred from homology"/>
<protein>
    <recommendedName>
        <fullName evidence="6">Glycosyltransferase 2-like domain-containing protein</fullName>
    </recommendedName>
</protein>
<evidence type="ECO:0000313" key="5">
    <source>
        <dbReference type="Proteomes" id="UP000231198"/>
    </source>
</evidence>
<dbReference type="PANTHER" id="PTHR43179:SF12">
    <property type="entry name" value="GALACTOFURANOSYLTRANSFERASE GLFT2"/>
    <property type="match status" value="1"/>
</dbReference>